<organism evidence="1 2">
    <name type="scientific">Salinicola socius</name>
    <dbReference type="NCBI Taxonomy" id="404433"/>
    <lineage>
        <taxon>Bacteria</taxon>
        <taxon>Pseudomonadati</taxon>
        <taxon>Pseudomonadota</taxon>
        <taxon>Gammaproteobacteria</taxon>
        <taxon>Oceanospirillales</taxon>
        <taxon>Halomonadaceae</taxon>
        <taxon>Salinicola</taxon>
    </lineage>
</organism>
<dbReference type="AlphaFoldDB" id="A0A1Q8SUF4"/>
<name>A0A1Q8SUF4_9GAMM</name>
<comment type="caution">
    <text evidence="1">The sequence shown here is derived from an EMBL/GenBank/DDBJ whole genome shotgun (WGS) entry which is preliminary data.</text>
</comment>
<evidence type="ECO:0000313" key="1">
    <source>
        <dbReference type="EMBL" id="OLO05085.1"/>
    </source>
</evidence>
<dbReference type="RefSeq" id="WP_075569182.1">
    <property type="nucleotide sequence ID" value="NZ_MSDO01000005.1"/>
</dbReference>
<evidence type="ECO:0000313" key="2">
    <source>
        <dbReference type="Proteomes" id="UP000186878"/>
    </source>
</evidence>
<dbReference type="Proteomes" id="UP000186878">
    <property type="component" value="Unassembled WGS sequence"/>
</dbReference>
<protein>
    <submittedName>
        <fullName evidence="1">Uncharacterized protein</fullName>
    </submittedName>
</protein>
<gene>
    <name evidence="1" type="ORF">BTW07_05585</name>
</gene>
<dbReference type="STRING" id="404433.BTW07_05585"/>
<keyword evidence="2" id="KW-1185">Reference proteome</keyword>
<reference evidence="1 2" key="1">
    <citation type="submission" date="2016-12" db="EMBL/GenBank/DDBJ databases">
        <title>Draft genome sequences of strains Salinicola socius SMB35, Salinicola sp. MH3R3-1 and Chromohalobacter sp. SMB17 from the Verkhnekamsk potash mining region of Russia.</title>
        <authorList>
            <person name="Mavrodi D.V."/>
            <person name="Olsson B.E."/>
            <person name="Korsakova E.S."/>
            <person name="Pyankova A."/>
            <person name="Mavrodi O.V."/>
            <person name="Plotnikova E.G."/>
        </authorList>
    </citation>
    <scope>NUCLEOTIDE SEQUENCE [LARGE SCALE GENOMIC DNA]</scope>
    <source>
        <strain evidence="1 2">SMB35</strain>
    </source>
</reference>
<sequence>MSNLTYRDVAYSLTDARLQIIQLAKQVDEDGDSAAADVLRDEQRRLASFIHQMEGRILAALSPQVGERR</sequence>
<proteinExistence type="predicted"/>
<accession>A0A1Q8SUF4</accession>
<dbReference type="EMBL" id="MSDO01000005">
    <property type="protein sequence ID" value="OLO05085.1"/>
    <property type="molecule type" value="Genomic_DNA"/>
</dbReference>